<name>A0A174TVX4_9BACE</name>
<dbReference type="InterPro" id="IPR014820">
    <property type="entry name" value="PriCT_1"/>
</dbReference>
<protein>
    <submittedName>
        <fullName evidence="3">VirE N-terminal domain</fullName>
    </submittedName>
</protein>
<organism evidence="3 4">
    <name type="scientific">Bacteroides faecis</name>
    <dbReference type="NCBI Taxonomy" id="674529"/>
    <lineage>
        <taxon>Bacteria</taxon>
        <taxon>Pseudomonadati</taxon>
        <taxon>Bacteroidota</taxon>
        <taxon>Bacteroidia</taxon>
        <taxon>Bacteroidales</taxon>
        <taxon>Bacteroidaceae</taxon>
        <taxon>Bacteroides</taxon>
    </lineage>
</organism>
<dbReference type="EMBL" id="CZAE01000026">
    <property type="protein sequence ID" value="CUQ12038.1"/>
    <property type="molecule type" value="Genomic_DNA"/>
</dbReference>
<evidence type="ECO:0000313" key="4">
    <source>
        <dbReference type="Proteomes" id="UP000095606"/>
    </source>
</evidence>
<dbReference type="Pfam" id="PF08800">
    <property type="entry name" value="BT4734-like_N"/>
    <property type="match status" value="1"/>
</dbReference>
<feature type="transmembrane region" description="Helical" evidence="1">
    <location>
        <begin position="15"/>
        <end position="33"/>
    </location>
</feature>
<feature type="domain" description="Primase C-terminal 1" evidence="2">
    <location>
        <begin position="266"/>
        <end position="329"/>
    </location>
</feature>
<dbReference type="Proteomes" id="UP000095606">
    <property type="component" value="Unassembled WGS sequence"/>
</dbReference>
<accession>A0A174TVX4</accession>
<sequence length="813" mass="92877">MVIQPVSTYETASKSVFFTFAPVIPIAGAKVILKLQNQMKVLEEIKVSVYENVYSKKPKVMSFLEVIFMCIHPVYASIIQAIRRYHQEGDHEAAQKIKSQLPCFTPAGTFDGAHAIRNFRLPSHIIGLDYDHVPNRLEIIRLCAADPHTVAALESPTDGVKIFAYVEGIEGRHREGQLLVSRYYDQLTGLTSDPACKDESRLCYFTYSPDGYVASLYQSFVLEAAVETQPFQPTAENLPSPPLPAKTSETSENFSEEEVSLFLSSYIFLNPLTAGQRHTNLFKLACEACRRRYSQESILRGITVYFEHSDFPAQEIRSILQSGYQKVTSAPHVSASPLCSSLHKDKMTKVTYSPSENIYEADEAYWQGEEFRKETPCFPKSVYKYLPDLLNECILEEEGDREQDLSFLSNLTALSSVLPGTFGIYNHKKYSPHFYSFGIAPAGSNKSIAQTGRYLLEEVHDWILSNSELQQKIYNHKYTQWKLDCTYKKKAHEECPEEPEKPAYKMLFLPATTSYSRMQIQMRDNGPQGSIIFDTEAQTLATANHLDCGNFDDMLRKTFEHENIDSAFKINGLTPIYIRFPMLAMFLTGTPSQMASLIETSEKGLPSRIMLYTFRSIPKWKPMGDDSISLEESFKPLAHRVFELYHFCENHPVLFHFSRSQWDYLNHTFSKLLAEVVLEGNDDLQAVVKRYACLVMRISMIQARIRQFEANDGAPDIYCKDVDFERSLQIVLCCYEHSRLLLSSMPSPQFHPLKDPNSTRKFIGELPETFTTEEAIQIGVKYDFSRRKISRLLKSLIDVKINKISHGKYQKIS</sequence>
<evidence type="ECO:0000259" key="2">
    <source>
        <dbReference type="SMART" id="SM00942"/>
    </source>
</evidence>
<evidence type="ECO:0000256" key="1">
    <source>
        <dbReference type="SAM" id="Phobius"/>
    </source>
</evidence>
<keyword evidence="1" id="KW-0812">Transmembrane</keyword>
<dbReference type="Pfam" id="PF08708">
    <property type="entry name" value="PriCT_1"/>
    <property type="match status" value="1"/>
</dbReference>
<gene>
    <name evidence="3" type="ORF">ERS852461_04276</name>
</gene>
<keyword evidence="1" id="KW-1133">Transmembrane helix</keyword>
<proteinExistence type="predicted"/>
<dbReference type="InterPro" id="IPR025048">
    <property type="entry name" value="DUF3987"/>
</dbReference>
<dbReference type="SMART" id="SM00942">
    <property type="entry name" value="PriCT_1"/>
    <property type="match status" value="1"/>
</dbReference>
<evidence type="ECO:0000313" key="3">
    <source>
        <dbReference type="EMBL" id="CUQ12038.1"/>
    </source>
</evidence>
<reference evidence="3 4" key="1">
    <citation type="submission" date="2015-09" db="EMBL/GenBank/DDBJ databases">
        <authorList>
            <consortium name="Pathogen Informatics"/>
        </authorList>
    </citation>
    <scope>NUCLEOTIDE SEQUENCE [LARGE SCALE GENOMIC DNA]</scope>
    <source>
        <strain evidence="3 4">2789STDY5834846</strain>
    </source>
</reference>
<dbReference type="Pfam" id="PF13148">
    <property type="entry name" value="DUF3987"/>
    <property type="match status" value="1"/>
</dbReference>
<keyword evidence="1" id="KW-0472">Membrane</keyword>
<dbReference type="InterPro" id="IPR014907">
    <property type="entry name" value="BT4734-like_N"/>
</dbReference>
<feature type="transmembrane region" description="Helical" evidence="1">
    <location>
        <begin position="63"/>
        <end position="82"/>
    </location>
</feature>
<dbReference type="AlphaFoldDB" id="A0A174TVX4"/>